<dbReference type="Gene3D" id="1.10.260.40">
    <property type="entry name" value="lambda repressor-like DNA-binding domains"/>
    <property type="match status" value="1"/>
</dbReference>
<dbReference type="PROSITE" id="PS50943">
    <property type="entry name" value="HTH_CROC1"/>
    <property type="match status" value="1"/>
</dbReference>
<gene>
    <name evidence="3" type="ORF">H5P28_10960</name>
</gene>
<feature type="compositionally biased region" description="Basic and acidic residues" evidence="1">
    <location>
        <begin position="101"/>
        <end position="110"/>
    </location>
</feature>
<evidence type="ECO:0000313" key="4">
    <source>
        <dbReference type="Proteomes" id="UP000546464"/>
    </source>
</evidence>
<dbReference type="SMART" id="SM00530">
    <property type="entry name" value="HTH_XRE"/>
    <property type="match status" value="1"/>
</dbReference>
<evidence type="ECO:0000259" key="2">
    <source>
        <dbReference type="PROSITE" id="PS50943"/>
    </source>
</evidence>
<dbReference type="Proteomes" id="UP000546464">
    <property type="component" value="Unassembled WGS sequence"/>
</dbReference>
<dbReference type="RefSeq" id="WP_185675746.1">
    <property type="nucleotide sequence ID" value="NZ_JACHVB010000034.1"/>
</dbReference>
<organism evidence="3 4">
    <name type="scientific">Ruficoccus amylovorans</name>
    <dbReference type="NCBI Taxonomy" id="1804625"/>
    <lineage>
        <taxon>Bacteria</taxon>
        <taxon>Pseudomonadati</taxon>
        <taxon>Verrucomicrobiota</taxon>
        <taxon>Opitutia</taxon>
        <taxon>Puniceicoccales</taxon>
        <taxon>Cerasicoccaceae</taxon>
        <taxon>Ruficoccus</taxon>
    </lineage>
</organism>
<dbReference type="InterPro" id="IPR010982">
    <property type="entry name" value="Lambda_DNA-bd_dom_sf"/>
</dbReference>
<feature type="domain" description="HTH cro/C1-type" evidence="2">
    <location>
        <begin position="24"/>
        <end position="80"/>
    </location>
</feature>
<dbReference type="EMBL" id="JACHVB010000034">
    <property type="protein sequence ID" value="MBC2594781.1"/>
    <property type="molecule type" value="Genomic_DNA"/>
</dbReference>
<keyword evidence="4" id="KW-1185">Reference proteome</keyword>
<protein>
    <submittedName>
        <fullName evidence="3">Helix-turn-helix transcriptional regulator</fullName>
    </submittedName>
</protein>
<evidence type="ECO:0000313" key="3">
    <source>
        <dbReference type="EMBL" id="MBC2594781.1"/>
    </source>
</evidence>
<proteinExistence type="predicted"/>
<sequence length="116" mass="13320">MFQAVIYEHHMGVPNSYEALVHNLRHLRELNHLTQEQAAEKAGLDYKHYQGIEAGRRPELRLSTIDKLAAAYGKEAWQLLWLGPQDRVVMKRPPGRPPKTASKEQPDQSRSRSPVK</sequence>
<dbReference type="SUPFAM" id="SSF47413">
    <property type="entry name" value="lambda repressor-like DNA-binding domains"/>
    <property type="match status" value="1"/>
</dbReference>
<feature type="region of interest" description="Disordered" evidence="1">
    <location>
        <begin position="88"/>
        <end position="116"/>
    </location>
</feature>
<dbReference type="AlphaFoldDB" id="A0A842HHS0"/>
<name>A0A842HHS0_9BACT</name>
<dbReference type="CDD" id="cd00093">
    <property type="entry name" value="HTH_XRE"/>
    <property type="match status" value="1"/>
</dbReference>
<dbReference type="InterPro" id="IPR001387">
    <property type="entry name" value="Cro/C1-type_HTH"/>
</dbReference>
<comment type="caution">
    <text evidence="3">The sequence shown here is derived from an EMBL/GenBank/DDBJ whole genome shotgun (WGS) entry which is preliminary data.</text>
</comment>
<accession>A0A842HHS0</accession>
<dbReference type="Pfam" id="PF01381">
    <property type="entry name" value="HTH_3"/>
    <property type="match status" value="1"/>
</dbReference>
<reference evidence="3 4" key="1">
    <citation type="submission" date="2020-07" db="EMBL/GenBank/DDBJ databases">
        <authorList>
            <person name="Feng X."/>
        </authorList>
    </citation>
    <scope>NUCLEOTIDE SEQUENCE [LARGE SCALE GENOMIC DNA]</scope>
    <source>
        <strain evidence="3 4">JCM31066</strain>
    </source>
</reference>
<evidence type="ECO:0000256" key="1">
    <source>
        <dbReference type="SAM" id="MobiDB-lite"/>
    </source>
</evidence>
<dbReference type="GO" id="GO:0003677">
    <property type="term" value="F:DNA binding"/>
    <property type="evidence" value="ECO:0007669"/>
    <property type="project" value="InterPro"/>
</dbReference>